<feature type="region of interest" description="Disordered" evidence="1">
    <location>
        <begin position="236"/>
        <end position="259"/>
    </location>
</feature>
<evidence type="ECO:0000313" key="3">
    <source>
        <dbReference type="Proteomes" id="UP000813463"/>
    </source>
</evidence>
<evidence type="ECO:0000256" key="1">
    <source>
        <dbReference type="SAM" id="MobiDB-lite"/>
    </source>
</evidence>
<dbReference type="Proteomes" id="UP000813463">
    <property type="component" value="Chromosome 4"/>
</dbReference>
<name>A0A9R0HRR4_SPIOL</name>
<dbReference type="Pfam" id="PF00582">
    <property type="entry name" value="Usp"/>
    <property type="match status" value="1"/>
</dbReference>
<dbReference type="RefSeq" id="XP_021835771.1">
    <property type="nucleotide sequence ID" value="XM_021980079.1"/>
</dbReference>
<dbReference type="Gene3D" id="3.40.50.620">
    <property type="entry name" value="HUPs"/>
    <property type="match status" value="1"/>
</dbReference>
<dbReference type="InterPro" id="IPR014729">
    <property type="entry name" value="Rossmann-like_a/b/a_fold"/>
</dbReference>
<dbReference type="SUPFAM" id="SSF52402">
    <property type="entry name" value="Adenine nucleotide alpha hydrolases-like"/>
    <property type="match status" value="1"/>
</dbReference>
<dbReference type="SMR" id="A0A9R0HRR4"/>
<dbReference type="PANTHER" id="PTHR31966">
    <property type="entry name" value="OS01G0783500 PROTEIN"/>
    <property type="match status" value="1"/>
</dbReference>
<feature type="compositionally biased region" description="Acidic residues" evidence="1">
    <location>
        <begin position="236"/>
        <end position="248"/>
    </location>
</feature>
<feature type="compositionally biased region" description="Basic and acidic residues" evidence="1">
    <location>
        <begin position="249"/>
        <end position="259"/>
    </location>
</feature>
<evidence type="ECO:0000313" key="4">
    <source>
        <dbReference type="RefSeq" id="XP_021835770.1"/>
    </source>
</evidence>
<dbReference type="KEGG" id="soe:110775473"/>
<dbReference type="GeneID" id="110775473"/>
<feature type="compositionally biased region" description="Polar residues" evidence="1">
    <location>
        <begin position="1"/>
        <end position="15"/>
    </location>
</feature>
<keyword evidence="3" id="KW-1185">Reference proteome</keyword>
<proteinExistence type="predicted"/>
<accession>A0A9R0HRR4</accession>
<reference evidence="3" key="1">
    <citation type="journal article" date="2021" name="Nat. Commun.">
        <title>Genomic analyses provide insights into spinach domestication and the genetic basis of agronomic traits.</title>
        <authorList>
            <person name="Cai X."/>
            <person name="Sun X."/>
            <person name="Xu C."/>
            <person name="Sun H."/>
            <person name="Wang X."/>
            <person name="Ge C."/>
            <person name="Zhang Z."/>
            <person name="Wang Q."/>
            <person name="Fei Z."/>
            <person name="Jiao C."/>
            <person name="Wang Q."/>
        </authorList>
    </citation>
    <scope>NUCLEOTIDE SEQUENCE [LARGE SCALE GENOMIC DNA]</scope>
    <source>
        <strain evidence="3">cv. Varoflay</strain>
    </source>
</reference>
<dbReference type="InterPro" id="IPR006015">
    <property type="entry name" value="Universal_stress_UspA"/>
</dbReference>
<dbReference type="PANTHER" id="PTHR31966:SF3">
    <property type="entry name" value="OS05G0501700 PROTEIN"/>
    <property type="match status" value="1"/>
</dbReference>
<evidence type="ECO:0000313" key="5">
    <source>
        <dbReference type="RefSeq" id="XP_021835771.1"/>
    </source>
</evidence>
<feature type="compositionally biased region" description="Low complexity" evidence="1">
    <location>
        <begin position="25"/>
        <end position="52"/>
    </location>
</feature>
<sequence length="259" mass="27769">MATNQQNQNPESQSYPEMPPIRVKAAPTSSTSSPRVTVSTPTATATGAAAETPTAGAARKIAIAVDLSDESAFAVKWAVDHYIRPGDAVVLLHVRPTSVLYGADWGCVDFSAAAGATDNNEVSHQKLEDDFDAFTTSKAADLAQPLIQAQVPYKIHIVKDHDMKERLCLEVERLGFNAVIMGSRGFGASKRGSNGRLGSVSDYCVRHCVCPVVVVRYPDEKDGNDGDDAMVDVAEADENVVADEEEEYHDASDERKATA</sequence>
<dbReference type="PRINTS" id="PR01438">
    <property type="entry name" value="UNVRSLSTRESS"/>
</dbReference>
<dbReference type="CDD" id="cd23659">
    <property type="entry name" value="USP_At3g01520-like"/>
    <property type="match status" value="1"/>
</dbReference>
<feature type="domain" description="UspA" evidence="2">
    <location>
        <begin position="59"/>
        <end position="216"/>
    </location>
</feature>
<gene>
    <name evidence="4 5" type="primary">LOC110775473</name>
</gene>
<dbReference type="OrthoDB" id="843225at2759"/>
<reference evidence="4 5" key="2">
    <citation type="submission" date="2025-04" db="UniProtKB">
        <authorList>
            <consortium name="RefSeq"/>
        </authorList>
    </citation>
    <scope>IDENTIFICATION</scope>
</reference>
<dbReference type="RefSeq" id="XP_021835770.1">
    <property type="nucleotide sequence ID" value="XM_021980078.1"/>
</dbReference>
<protein>
    <submittedName>
        <fullName evidence="4 5">Universal stress protein PHOS32</fullName>
    </submittedName>
</protein>
<dbReference type="InterPro" id="IPR006016">
    <property type="entry name" value="UspA"/>
</dbReference>
<dbReference type="AlphaFoldDB" id="A0A9R0HRR4"/>
<evidence type="ECO:0000259" key="2">
    <source>
        <dbReference type="Pfam" id="PF00582"/>
    </source>
</evidence>
<organism evidence="3 5">
    <name type="scientific">Spinacia oleracea</name>
    <name type="common">Spinach</name>
    <dbReference type="NCBI Taxonomy" id="3562"/>
    <lineage>
        <taxon>Eukaryota</taxon>
        <taxon>Viridiplantae</taxon>
        <taxon>Streptophyta</taxon>
        <taxon>Embryophyta</taxon>
        <taxon>Tracheophyta</taxon>
        <taxon>Spermatophyta</taxon>
        <taxon>Magnoliopsida</taxon>
        <taxon>eudicotyledons</taxon>
        <taxon>Gunneridae</taxon>
        <taxon>Pentapetalae</taxon>
        <taxon>Caryophyllales</taxon>
        <taxon>Chenopodiaceae</taxon>
        <taxon>Chenopodioideae</taxon>
        <taxon>Anserineae</taxon>
        <taxon>Spinacia</taxon>
    </lineage>
</organism>
<dbReference type="InterPro" id="IPR044162">
    <property type="entry name" value="PHOS32/34"/>
</dbReference>
<feature type="region of interest" description="Disordered" evidence="1">
    <location>
        <begin position="1"/>
        <end position="52"/>
    </location>
</feature>